<protein>
    <submittedName>
        <fullName evidence="6">ABC transporter ATP-binding protein</fullName>
    </submittedName>
</protein>
<feature type="region of interest" description="Disordered" evidence="4">
    <location>
        <begin position="435"/>
        <end position="463"/>
    </location>
</feature>
<keyword evidence="7" id="KW-1185">Reference proteome</keyword>
<sequence length="539" mass="61729">MIRKTNIKEVQDLNKYEIVVRNFHKKFKDINIGPFSFEIEKGKINAILGSSGSGKSVFINSLLGATLSYKGNIYITGKDRKKFNSIEINSKIGFYTQMDFSLYPISAYAFLSNICNVMGIDQNLAKDRIEYWLKKFDLWTSKDKALRDFSWGMKNRMNLIICFIKEPEIMILDEPGSNLDSNWRNKTYDIMNEFIATTNCTIILVVHNINEVYDNIDNFIILERGQLLFAGTKKELGLYKKIKVYFEQNVDLELVEKILNENDILTFQPKPNEDSIIIGLKKHQTFNDLGILNSVNIKVKTVTSQQINIDEIQKALKDKEQPHIPKYAPIFKLENNAGQVYVENVPSIDDVQLSDESKDINLEQQEENPNEQILNQIFDQENDLDSLITLVTNLKENGYFNDTDEADIDSILLQQEKESNLAKLQAKAKAELVQKLQSKPKTQSQPKTQSKPKQKSQSKVVNAKKVSKIDKVVDTPKVLPTSKVPKLPKVTKVSTAQNISEINEAQTATIKLNCNENQILQNRIDEIRNRLNKTSNKHK</sequence>
<dbReference type="InterPro" id="IPR027417">
    <property type="entry name" value="P-loop_NTPase"/>
</dbReference>
<evidence type="ECO:0000256" key="3">
    <source>
        <dbReference type="ARBA" id="ARBA00022840"/>
    </source>
</evidence>
<organism evidence="6 7">
    <name type="scientific">Williamsoniiplasma luminosum</name>
    <dbReference type="NCBI Taxonomy" id="214888"/>
    <lineage>
        <taxon>Bacteria</taxon>
        <taxon>Bacillati</taxon>
        <taxon>Mycoplasmatota</taxon>
        <taxon>Mollicutes</taxon>
        <taxon>Entomoplasmatales</taxon>
        <taxon>Williamsoniiplasma</taxon>
    </lineage>
</organism>
<dbReference type="GO" id="GO:0005524">
    <property type="term" value="F:ATP binding"/>
    <property type="evidence" value="ECO:0007669"/>
    <property type="project" value="UniProtKB-KW"/>
</dbReference>
<dbReference type="GO" id="GO:0016887">
    <property type="term" value="F:ATP hydrolysis activity"/>
    <property type="evidence" value="ECO:0007669"/>
    <property type="project" value="InterPro"/>
</dbReference>
<keyword evidence="3 6" id="KW-0067">ATP-binding</keyword>
<evidence type="ECO:0000259" key="5">
    <source>
        <dbReference type="PROSITE" id="PS50893"/>
    </source>
</evidence>
<evidence type="ECO:0000256" key="1">
    <source>
        <dbReference type="ARBA" id="ARBA00022448"/>
    </source>
</evidence>
<evidence type="ECO:0000313" key="6">
    <source>
        <dbReference type="EMBL" id="ATZ17389.1"/>
    </source>
</evidence>
<dbReference type="AlphaFoldDB" id="A0A2K8NUB2"/>
<keyword evidence="2" id="KW-0547">Nucleotide-binding</keyword>
<dbReference type="SMART" id="SM00382">
    <property type="entry name" value="AAA"/>
    <property type="match status" value="1"/>
</dbReference>
<evidence type="ECO:0000256" key="4">
    <source>
        <dbReference type="SAM" id="MobiDB-lite"/>
    </source>
</evidence>
<dbReference type="PANTHER" id="PTHR42939">
    <property type="entry name" value="ABC TRANSPORTER ATP-BINDING PROTEIN ALBC-RELATED"/>
    <property type="match status" value="1"/>
</dbReference>
<feature type="compositionally biased region" description="Low complexity" evidence="4">
    <location>
        <begin position="435"/>
        <end position="449"/>
    </location>
</feature>
<evidence type="ECO:0000313" key="7">
    <source>
        <dbReference type="Proteomes" id="UP000232063"/>
    </source>
</evidence>
<name>A0A2K8NUB2_9MOLU</name>
<dbReference type="EMBL" id="CP024963">
    <property type="protein sequence ID" value="ATZ17389.1"/>
    <property type="molecule type" value="Genomic_DNA"/>
</dbReference>
<dbReference type="Pfam" id="PF00005">
    <property type="entry name" value="ABC_tran"/>
    <property type="match status" value="1"/>
</dbReference>
<accession>A0A2K8NUB2</accession>
<gene>
    <name evidence="6" type="ORF">ELUMI_v1c06670</name>
</gene>
<dbReference type="KEGG" id="elj:ELUMI_v1c06670"/>
<dbReference type="OrthoDB" id="9779029at2"/>
<dbReference type="RefSeq" id="WP_025734161.1">
    <property type="nucleotide sequence ID" value="NZ_CP024963.1"/>
</dbReference>
<keyword evidence="1" id="KW-0813">Transport</keyword>
<evidence type="ECO:0000256" key="2">
    <source>
        <dbReference type="ARBA" id="ARBA00022741"/>
    </source>
</evidence>
<reference evidence="6 7" key="1">
    <citation type="submission" date="2017-11" db="EMBL/GenBank/DDBJ databases">
        <title>Genome sequence of Entomoplasma luminosum PIMN-1 (ATCC 49195).</title>
        <authorList>
            <person name="Lo W.-S."/>
            <person name="Gasparich G.E."/>
            <person name="Kuo C.-H."/>
        </authorList>
    </citation>
    <scope>NUCLEOTIDE SEQUENCE [LARGE SCALE GENOMIC DNA]</scope>
    <source>
        <strain evidence="6 7">PIMN-1</strain>
    </source>
</reference>
<dbReference type="PROSITE" id="PS50893">
    <property type="entry name" value="ABC_TRANSPORTER_2"/>
    <property type="match status" value="1"/>
</dbReference>
<dbReference type="InterPro" id="IPR051782">
    <property type="entry name" value="ABC_Transporter_VariousFunc"/>
</dbReference>
<dbReference type="Proteomes" id="UP000232063">
    <property type="component" value="Chromosome"/>
</dbReference>
<dbReference type="SUPFAM" id="SSF52540">
    <property type="entry name" value="P-loop containing nucleoside triphosphate hydrolases"/>
    <property type="match status" value="1"/>
</dbReference>
<dbReference type="PANTHER" id="PTHR42939:SF1">
    <property type="entry name" value="ABC TRANSPORTER ATP-BINDING PROTEIN ALBC-RELATED"/>
    <property type="match status" value="1"/>
</dbReference>
<feature type="domain" description="ABC transporter" evidence="5">
    <location>
        <begin position="8"/>
        <end position="249"/>
    </location>
</feature>
<proteinExistence type="predicted"/>
<dbReference type="InterPro" id="IPR003593">
    <property type="entry name" value="AAA+_ATPase"/>
</dbReference>
<dbReference type="Gene3D" id="3.40.50.300">
    <property type="entry name" value="P-loop containing nucleotide triphosphate hydrolases"/>
    <property type="match status" value="1"/>
</dbReference>
<dbReference type="InterPro" id="IPR003439">
    <property type="entry name" value="ABC_transporter-like_ATP-bd"/>
</dbReference>